<keyword evidence="3" id="KW-0378">Hydrolase</keyword>
<feature type="compositionally biased region" description="Low complexity" evidence="1">
    <location>
        <begin position="83"/>
        <end position="122"/>
    </location>
</feature>
<feature type="domain" description="GmrSD restriction endonucleases C-terminal" evidence="2">
    <location>
        <begin position="184"/>
        <end position="315"/>
    </location>
</feature>
<reference evidence="3 4" key="1">
    <citation type="submission" date="2020-04" db="EMBL/GenBank/DDBJ databases">
        <authorList>
            <person name="Hitch T.C.A."/>
            <person name="Wylensek D."/>
            <person name="Clavel T."/>
        </authorList>
    </citation>
    <scope>NUCLEOTIDE SEQUENCE [LARGE SCALE GENOMIC DNA]</scope>
    <source>
        <strain evidence="3 4">BSM-130-P53-3C</strain>
    </source>
</reference>
<feature type="region of interest" description="Disordered" evidence="1">
    <location>
        <begin position="37"/>
        <end position="126"/>
    </location>
</feature>
<dbReference type="EMBL" id="JABAGI010000003">
    <property type="protein sequence ID" value="NME61927.1"/>
    <property type="molecule type" value="Genomic_DNA"/>
</dbReference>
<dbReference type="PANTHER" id="PTHR24094:SF15">
    <property type="entry name" value="AMP-DEPENDENT SYNTHETASE_LIGASE DOMAIN-CONTAINING PROTEIN-RELATED"/>
    <property type="match status" value="1"/>
</dbReference>
<accession>A0A7X9NQY0</accession>
<name>A0A7X9NQY0_9BIFI</name>
<sequence>MWRDFLGKMLALLLVACLLVALVSSGGWKAVSQAIGIGDPGAGSDLTSKEAGATRESDAKGVTLPGAGKASASPQPTHTWVIGGSTPTTSPTGGATSTPTTSPTGGATPSPTASPSPTGKTTGHADYGKALESLNAITVAKPRIGGYDRERDFGGWADQSKTMCGKATTRDMILKRDLKPSVSNRDCQVTAGKLADPYTGRTIAFKRGRTTSAAVQIDHVVALLDAWGSGARDWTHARRVAYANDPDVLLASDGPANMAKGAGLDFNGSGEYSSQGTGAPDIWMPANKAYRCDYMAKRVAIKAKYRLTMTPREKQQTVKYLGACAAGRVG</sequence>
<dbReference type="Proteomes" id="UP000588369">
    <property type="component" value="Unassembled WGS sequence"/>
</dbReference>
<dbReference type="InterPro" id="IPR011089">
    <property type="entry name" value="GmrSD_C"/>
</dbReference>
<proteinExistence type="predicted"/>
<dbReference type="GO" id="GO:0004519">
    <property type="term" value="F:endonuclease activity"/>
    <property type="evidence" value="ECO:0007669"/>
    <property type="project" value="UniProtKB-KW"/>
</dbReference>
<protein>
    <submittedName>
        <fullName evidence="3">HNH endonuclease</fullName>
    </submittedName>
</protein>
<dbReference type="Pfam" id="PF07510">
    <property type="entry name" value="GmrSD_C"/>
    <property type="match status" value="1"/>
</dbReference>
<organism evidence="3 4">
    <name type="scientific">Bifidobacterium thermophilum</name>
    <dbReference type="NCBI Taxonomy" id="33905"/>
    <lineage>
        <taxon>Bacteria</taxon>
        <taxon>Bacillati</taxon>
        <taxon>Actinomycetota</taxon>
        <taxon>Actinomycetes</taxon>
        <taxon>Bifidobacteriales</taxon>
        <taxon>Bifidobacteriaceae</taxon>
        <taxon>Bifidobacterium</taxon>
    </lineage>
</organism>
<evidence type="ECO:0000259" key="2">
    <source>
        <dbReference type="Pfam" id="PF07510"/>
    </source>
</evidence>
<evidence type="ECO:0000313" key="4">
    <source>
        <dbReference type="Proteomes" id="UP000588369"/>
    </source>
</evidence>
<evidence type="ECO:0000313" key="3">
    <source>
        <dbReference type="EMBL" id="NME61927.1"/>
    </source>
</evidence>
<evidence type="ECO:0000256" key="1">
    <source>
        <dbReference type="SAM" id="MobiDB-lite"/>
    </source>
</evidence>
<comment type="caution">
    <text evidence="3">The sequence shown here is derived from an EMBL/GenBank/DDBJ whole genome shotgun (WGS) entry which is preliminary data.</text>
</comment>
<keyword evidence="3" id="KW-0255">Endonuclease</keyword>
<dbReference type="AlphaFoldDB" id="A0A7X9NQY0"/>
<keyword evidence="3" id="KW-0540">Nuclease</keyword>
<gene>
    <name evidence="3" type="ORF">HF844_03785</name>
</gene>
<dbReference type="PANTHER" id="PTHR24094">
    <property type="entry name" value="SECRETED PROTEIN"/>
    <property type="match status" value="1"/>
</dbReference>
<dbReference type="RefSeq" id="WP_168984026.1">
    <property type="nucleotide sequence ID" value="NZ_JABAGI010000003.1"/>
</dbReference>